<evidence type="ECO:0000313" key="2">
    <source>
        <dbReference type="EnsemblMetazoa" id="XP_008186635.1"/>
    </source>
</evidence>
<organism evidence="2 3">
    <name type="scientific">Acyrthosiphon pisum</name>
    <name type="common">Pea aphid</name>
    <dbReference type="NCBI Taxonomy" id="7029"/>
    <lineage>
        <taxon>Eukaryota</taxon>
        <taxon>Metazoa</taxon>
        <taxon>Ecdysozoa</taxon>
        <taxon>Arthropoda</taxon>
        <taxon>Hexapoda</taxon>
        <taxon>Insecta</taxon>
        <taxon>Pterygota</taxon>
        <taxon>Neoptera</taxon>
        <taxon>Paraneoptera</taxon>
        <taxon>Hemiptera</taxon>
        <taxon>Sternorrhyncha</taxon>
        <taxon>Aphidomorpha</taxon>
        <taxon>Aphidoidea</taxon>
        <taxon>Aphididae</taxon>
        <taxon>Macrosiphini</taxon>
        <taxon>Acyrthosiphon</taxon>
    </lineage>
</organism>
<evidence type="ECO:0000259" key="1">
    <source>
        <dbReference type="PROSITE" id="PS51154"/>
    </source>
</evidence>
<dbReference type="InterPro" id="IPR002589">
    <property type="entry name" value="Macro_dom"/>
</dbReference>
<evidence type="ECO:0000313" key="3">
    <source>
        <dbReference type="Proteomes" id="UP000007819"/>
    </source>
</evidence>
<dbReference type="CDD" id="cd02901">
    <property type="entry name" value="Macro_Poa1p-like"/>
    <property type="match status" value="1"/>
</dbReference>
<dbReference type="SUPFAM" id="SSF52949">
    <property type="entry name" value="Macro domain-like"/>
    <property type="match status" value="1"/>
</dbReference>
<reference evidence="2" key="2">
    <citation type="submission" date="2022-06" db="UniProtKB">
        <authorList>
            <consortium name="EnsemblMetazoa"/>
        </authorList>
    </citation>
    <scope>IDENTIFICATION</scope>
</reference>
<proteinExistence type="predicted"/>
<dbReference type="AlphaFoldDB" id="A0A8R2FBG4"/>
<dbReference type="RefSeq" id="XP_008186635.1">
    <property type="nucleotide sequence ID" value="XM_008188413.2"/>
</dbReference>
<sequence>MSKNLFLIRMDEMNISKSKRRRSNKDCSNLAVNQNFCEDQNSSKNIVCEKGSINSFKADNRNTIYSHDYIVWKSFISDGEVRSFKNKIQSQGSNKSFCEKKNYNTSSQKKRKFSEQDSIDDKFEQNKASYRNSIDLHKDTHKSITDYGEGILEEIDENIFKLSKEYSLAHCVAEDLRMGAGIAVDFKRIFGGVGTLVDQKLKIGNVGIVKRHDQYAFYIVTKKYSNGKPTMKTMEKALCSLLNIMKKHNLTKLGIPKIGCGLDKLDWSDIRSLIIDTFSGSGIHITVCVPSKLLDNMKAPPRLKVYITPNNLWEMEAETIIILFIDLEEVCDKNWTNYIIDKVDAKYPFKQNLLKYVKHKKLEPGNITCYTVHDEVIVCMFISQNAYYSSLENGFKSIDRKIKKYKYIAIQSGPLEPSDNFKKIAWTVLILRSVVIRSSELWLCGDVKQTTGMVYDQYCKHLYSSMNYSFQ</sequence>
<dbReference type="GO" id="GO:0140291">
    <property type="term" value="P:peptidyl-glutamate ADP-deribosylation"/>
    <property type="evidence" value="ECO:0007669"/>
    <property type="project" value="TreeGrafter"/>
</dbReference>
<dbReference type="GeneID" id="100162846"/>
<protein>
    <recommendedName>
        <fullName evidence="1">Macro domain-containing protein</fullName>
    </recommendedName>
</protein>
<name>A0A8R2FBG4_ACYPI</name>
<dbReference type="OrthoDB" id="6598519at2759"/>
<dbReference type="PROSITE" id="PS51154">
    <property type="entry name" value="MACRO"/>
    <property type="match status" value="1"/>
</dbReference>
<dbReference type="PANTHER" id="PTHR12521">
    <property type="entry name" value="PROTEIN C6ORF130"/>
    <property type="match status" value="1"/>
</dbReference>
<keyword evidence="3" id="KW-1185">Reference proteome</keyword>
<dbReference type="Pfam" id="PF01661">
    <property type="entry name" value="Macro"/>
    <property type="match status" value="1"/>
</dbReference>
<dbReference type="PANTHER" id="PTHR12521:SF0">
    <property type="entry name" value="ADP-RIBOSE GLYCOHYDROLASE OARD1"/>
    <property type="match status" value="1"/>
</dbReference>
<dbReference type="InterPro" id="IPR050892">
    <property type="entry name" value="ADP-ribose_metab_enzymes"/>
</dbReference>
<reference evidence="3" key="1">
    <citation type="submission" date="2010-06" db="EMBL/GenBank/DDBJ databases">
        <authorList>
            <person name="Jiang H."/>
            <person name="Abraham K."/>
            <person name="Ali S."/>
            <person name="Alsbrooks S.L."/>
            <person name="Anim B.N."/>
            <person name="Anosike U.S."/>
            <person name="Attaway T."/>
            <person name="Bandaranaike D.P."/>
            <person name="Battles P.K."/>
            <person name="Bell S.N."/>
            <person name="Bell A.V."/>
            <person name="Beltran B."/>
            <person name="Bickham C."/>
            <person name="Bustamante Y."/>
            <person name="Caleb T."/>
            <person name="Canada A."/>
            <person name="Cardenas V."/>
            <person name="Carter K."/>
            <person name="Chacko J."/>
            <person name="Chandrabose M.N."/>
            <person name="Chavez D."/>
            <person name="Chavez A."/>
            <person name="Chen L."/>
            <person name="Chu H.-S."/>
            <person name="Claassen K.J."/>
            <person name="Cockrell R."/>
            <person name="Collins M."/>
            <person name="Cooper J.A."/>
            <person name="Cree A."/>
            <person name="Curry S.M."/>
            <person name="Da Y."/>
            <person name="Dao M.D."/>
            <person name="Das B."/>
            <person name="Davila M.-L."/>
            <person name="Davy-Carroll L."/>
            <person name="Denson S."/>
            <person name="Dinh H."/>
            <person name="Ebong V.E."/>
            <person name="Edwards J.R."/>
            <person name="Egan A."/>
            <person name="El-Daye J."/>
            <person name="Escobedo L."/>
            <person name="Fernandez S."/>
            <person name="Fernando P.R."/>
            <person name="Flagg N."/>
            <person name="Forbes L.D."/>
            <person name="Fowler R.G."/>
            <person name="Fu Q."/>
            <person name="Gabisi R.A."/>
            <person name="Ganer J."/>
            <person name="Garbino Pronczuk A."/>
            <person name="Garcia R.M."/>
            <person name="Garner T."/>
            <person name="Garrett T.E."/>
            <person name="Gonzalez D.A."/>
            <person name="Hamid H."/>
            <person name="Hawkins E.S."/>
            <person name="Hirani K."/>
            <person name="Hogues M.E."/>
            <person name="Hollins B."/>
            <person name="Hsiao C.-H."/>
            <person name="Jabil R."/>
            <person name="James M.L."/>
            <person name="Jhangiani S.N."/>
            <person name="Johnson B."/>
            <person name="Johnson Q."/>
            <person name="Joshi V."/>
            <person name="Kalu J.B."/>
            <person name="Kam C."/>
            <person name="Kashfia A."/>
            <person name="Keebler J."/>
            <person name="Kisamo H."/>
            <person name="Kovar C.L."/>
            <person name="Lago L.A."/>
            <person name="Lai C.-Y."/>
            <person name="Laidlaw J."/>
            <person name="Lara F."/>
            <person name="Le T.-K."/>
            <person name="Lee S.L."/>
            <person name="Legall F.H."/>
            <person name="Lemon S.J."/>
            <person name="Lewis L.R."/>
            <person name="Li B."/>
            <person name="Liu Y."/>
            <person name="Liu Y.-S."/>
            <person name="Lopez J."/>
            <person name="Lozado R.J."/>
            <person name="Lu J."/>
            <person name="Madu R.C."/>
            <person name="Maheshwari M."/>
            <person name="Maheshwari R."/>
            <person name="Malloy K."/>
            <person name="Martinez E."/>
            <person name="Mathew T."/>
            <person name="Mercado I.C."/>
            <person name="Mercado C."/>
            <person name="Meyer B."/>
            <person name="Montgomery K."/>
            <person name="Morgan M.B."/>
            <person name="Munidasa M."/>
            <person name="Nazareth L.V."/>
            <person name="Nelson J."/>
            <person name="Ng B.M."/>
            <person name="Nguyen N.B."/>
            <person name="Nguyen P.Q."/>
            <person name="Nguyen T."/>
            <person name="Obregon M."/>
            <person name="Okwuonu G.O."/>
            <person name="Onwere C.G."/>
            <person name="Orozco G."/>
            <person name="Parra A."/>
            <person name="Patel S."/>
            <person name="Patil S."/>
            <person name="Perez A."/>
            <person name="Perez Y."/>
            <person name="Pham C."/>
            <person name="Primus E.L."/>
            <person name="Pu L.-L."/>
            <person name="Puazo M."/>
            <person name="Qin X."/>
            <person name="Quiroz J.B."/>
            <person name="Reese J."/>
            <person name="Richards S."/>
            <person name="Rives C.M."/>
            <person name="Robberts R."/>
            <person name="Ruiz S.J."/>
            <person name="Ruiz M.J."/>
            <person name="Santibanez J."/>
            <person name="Schneider B.W."/>
            <person name="Sisson I."/>
            <person name="Smith M."/>
            <person name="Sodergren E."/>
            <person name="Song X.-Z."/>
            <person name="Song B.B."/>
            <person name="Summersgill H."/>
            <person name="Thelus R."/>
            <person name="Thornton R.D."/>
            <person name="Trejos Z.Y."/>
            <person name="Usmani K."/>
            <person name="Vattathil S."/>
            <person name="Villasana D."/>
            <person name="Walker D.L."/>
            <person name="Wang S."/>
            <person name="Wang K."/>
            <person name="White C.S."/>
            <person name="Williams A.C."/>
            <person name="Williamson J."/>
            <person name="Wilson K."/>
            <person name="Woghiren I.O."/>
            <person name="Woodworth J.R."/>
            <person name="Worley K.C."/>
            <person name="Wright R.A."/>
            <person name="Wu W."/>
            <person name="Young L."/>
            <person name="Zhang L."/>
            <person name="Zhang J."/>
            <person name="Zhu Y."/>
            <person name="Muzny D.M."/>
            <person name="Weinstock G."/>
            <person name="Gibbs R.A."/>
        </authorList>
    </citation>
    <scope>NUCLEOTIDE SEQUENCE [LARGE SCALE GENOMIC DNA]</scope>
    <source>
        <strain evidence="3">LSR1</strain>
    </source>
</reference>
<feature type="domain" description="Macro" evidence="1">
    <location>
        <begin position="139"/>
        <end position="298"/>
    </location>
</feature>
<accession>A0A8R2FBG4</accession>
<dbReference type="EnsemblMetazoa" id="XM_008188413.3">
    <property type="protein sequence ID" value="XP_008186635.1"/>
    <property type="gene ID" value="LOC100162846"/>
</dbReference>
<dbReference type="InterPro" id="IPR043472">
    <property type="entry name" value="Macro_dom-like"/>
</dbReference>
<dbReference type="Gene3D" id="3.40.220.10">
    <property type="entry name" value="Leucine Aminopeptidase, subunit E, domain 1"/>
    <property type="match status" value="1"/>
</dbReference>
<dbReference type="Proteomes" id="UP000007819">
    <property type="component" value="Chromosome A3"/>
</dbReference>